<keyword evidence="2" id="KW-0808">Transferase</keyword>
<reference evidence="2 3" key="1">
    <citation type="submission" date="2016-10" db="EMBL/GenBank/DDBJ databases">
        <authorList>
            <person name="de Groot N.N."/>
        </authorList>
    </citation>
    <scope>NUCLEOTIDE SEQUENCE [LARGE SCALE GENOMIC DNA]</scope>
    <source>
        <strain evidence="2 3">DSM 21800</strain>
    </source>
</reference>
<dbReference type="Gene3D" id="3.40.630.30">
    <property type="match status" value="1"/>
</dbReference>
<dbReference type="PROSITE" id="PS51186">
    <property type="entry name" value="GNAT"/>
    <property type="match status" value="1"/>
</dbReference>
<evidence type="ECO:0000313" key="3">
    <source>
        <dbReference type="Proteomes" id="UP000199103"/>
    </source>
</evidence>
<name>A0A1H1YIW1_9ACTN</name>
<feature type="domain" description="N-acetyltransferase" evidence="1">
    <location>
        <begin position="14"/>
        <end position="167"/>
    </location>
</feature>
<proteinExistence type="predicted"/>
<dbReference type="RefSeq" id="WP_091527767.1">
    <property type="nucleotide sequence ID" value="NZ_LT629772.1"/>
</dbReference>
<dbReference type="EMBL" id="LT629772">
    <property type="protein sequence ID" value="SDT21488.1"/>
    <property type="molecule type" value="Genomic_DNA"/>
</dbReference>
<dbReference type="InterPro" id="IPR000182">
    <property type="entry name" value="GNAT_dom"/>
</dbReference>
<dbReference type="GO" id="GO:0016747">
    <property type="term" value="F:acyltransferase activity, transferring groups other than amino-acyl groups"/>
    <property type="evidence" value="ECO:0007669"/>
    <property type="project" value="InterPro"/>
</dbReference>
<evidence type="ECO:0000259" key="1">
    <source>
        <dbReference type="PROSITE" id="PS51186"/>
    </source>
</evidence>
<protein>
    <submittedName>
        <fullName evidence="2">Acetyltransferase (GNAT) domain-containing protein</fullName>
    </submittedName>
</protein>
<gene>
    <name evidence="2" type="ORF">SAMN04489812_4611</name>
</gene>
<dbReference type="Pfam" id="PF13302">
    <property type="entry name" value="Acetyltransf_3"/>
    <property type="match status" value="1"/>
</dbReference>
<dbReference type="Proteomes" id="UP000199103">
    <property type="component" value="Chromosome I"/>
</dbReference>
<organism evidence="2 3">
    <name type="scientific">Microlunatus soli</name>
    <dbReference type="NCBI Taxonomy" id="630515"/>
    <lineage>
        <taxon>Bacteria</taxon>
        <taxon>Bacillati</taxon>
        <taxon>Actinomycetota</taxon>
        <taxon>Actinomycetes</taxon>
        <taxon>Propionibacteriales</taxon>
        <taxon>Propionibacteriaceae</taxon>
        <taxon>Microlunatus</taxon>
    </lineage>
</organism>
<keyword evidence="3" id="KW-1185">Reference proteome</keyword>
<dbReference type="InterPro" id="IPR016181">
    <property type="entry name" value="Acyl_CoA_acyltransferase"/>
</dbReference>
<dbReference type="SUPFAM" id="SSF55729">
    <property type="entry name" value="Acyl-CoA N-acyltransferases (Nat)"/>
    <property type="match status" value="1"/>
</dbReference>
<dbReference type="STRING" id="630515.SAMN04489812_4611"/>
<dbReference type="AlphaFoldDB" id="A0A1H1YIW1"/>
<dbReference type="OrthoDB" id="9799092at2"/>
<accession>A0A1H1YIW1</accession>
<evidence type="ECO:0000313" key="2">
    <source>
        <dbReference type="EMBL" id="SDT21488.1"/>
    </source>
</evidence>
<dbReference type="CDD" id="cd04301">
    <property type="entry name" value="NAT_SF"/>
    <property type="match status" value="1"/>
</dbReference>
<sequence>MPDATSVIPVTPEVRLRPVGPSDLHDDLLHELLVWYRDRDTVRMVDGPGAELYDLGRLKAMVRYLSEHGELYLIERLTADQRWAPIGDAGLQTRAMPIVLAPAHRGGGIGRAVIGALIERARALGWPSVEVSEIFHDNLASRRAYESAGFMIVGETEHGHSYRLPLA</sequence>